<protein>
    <submittedName>
        <fullName evidence="1">Uncharacterized protein</fullName>
    </submittedName>
</protein>
<dbReference type="InParanoid" id="A0A409YJH4"/>
<dbReference type="Proteomes" id="UP000284842">
    <property type="component" value="Unassembled WGS sequence"/>
</dbReference>
<comment type="caution">
    <text evidence="1">The sequence shown here is derived from an EMBL/GenBank/DDBJ whole genome shotgun (WGS) entry which is preliminary data.</text>
</comment>
<proteinExistence type="predicted"/>
<evidence type="ECO:0000313" key="1">
    <source>
        <dbReference type="EMBL" id="PPR03150.1"/>
    </source>
</evidence>
<dbReference type="AlphaFoldDB" id="A0A409YJH4"/>
<keyword evidence="2" id="KW-1185">Reference proteome</keyword>
<name>A0A409YJH4_9AGAR</name>
<organism evidence="1 2">
    <name type="scientific">Panaeolus cyanescens</name>
    <dbReference type="NCBI Taxonomy" id="181874"/>
    <lineage>
        <taxon>Eukaryota</taxon>
        <taxon>Fungi</taxon>
        <taxon>Dikarya</taxon>
        <taxon>Basidiomycota</taxon>
        <taxon>Agaricomycotina</taxon>
        <taxon>Agaricomycetes</taxon>
        <taxon>Agaricomycetidae</taxon>
        <taxon>Agaricales</taxon>
        <taxon>Agaricineae</taxon>
        <taxon>Galeropsidaceae</taxon>
        <taxon>Panaeolus</taxon>
    </lineage>
</organism>
<gene>
    <name evidence="1" type="ORF">CVT24_012767</name>
</gene>
<accession>A0A409YJH4</accession>
<evidence type="ECO:0000313" key="2">
    <source>
        <dbReference type="Proteomes" id="UP000284842"/>
    </source>
</evidence>
<dbReference type="EMBL" id="NHTK01001095">
    <property type="protein sequence ID" value="PPR03150.1"/>
    <property type="molecule type" value="Genomic_DNA"/>
</dbReference>
<reference evidence="1 2" key="1">
    <citation type="journal article" date="2018" name="Evol. Lett.">
        <title>Horizontal gene cluster transfer increased hallucinogenic mushroom diversity.</title>
        <authorList>
            <person name="Reynolds H.T."/>
            <person name="Vijayakumar V."/>
            <person name="Gluck-Thaler E."/>
            <person name="Korotkin H.B."/>
            <person name="Matheny P.B."/>
            <person name="Slot J.C."/>
        </authorList>
    </citation>
    <scope>NUCLEOTIDE SEQUENCE [LARGE SCALE GENOMIC DNA]</scope>
    <source>
        <strain evidence="1 2">2629</strain>
    </source>
</reference>
<sequence length="76" mass="8627">MVTDIDLFMQRYAMTPQSRDVSTSYLNDDMQPAHFLAKYPLEQTADPALTHAAFGNLFPPSRVLYPLHPKGAMAQW</sequence>